<accession>A0A1J4JNV1</accession>
<evidence type="ECO:0000313" key="2">
    <source>
        <dbReference type="EMBL" id="OHT00823.1"/>
    </source>
</evidence>
<reference evidence="2" key="1">
    <citation type="submission" date="2016-10" db="EMBL/GenBank/DDBJ databases">
        <authorList>
            <person name="Benchimol M."/>
            <person name="Almeida L.G."/>
            <person name="Vasconcelos A.T."/>
            <person name="Perreira-Neves A."/>
            <person name="Rosa I.A."/>
            <person name="Tasca T."/>
            <person name="Bogo M.R."/>
            <person name="de Souza W."/>
        </authorList>
    </citation>
    <scope>NUCLEOTIDE SEQUENCE [LARGE SCALE GENOMIC DNA]</scope>
    <source>
        <strain evidence="2">K</strain>
    </source>
</reference>
<dbReference type="GeneID" id="94828624"/>
<dbReference type="EMBL" id="MLAK01000938">
    <property type="protein sequence ID" value="OHT00823.1"/>
    <property type="molecule type" value="Genomic_DNA"/>
</dbReference>
<dbReference type="Pfam" id="PF12796">
    <property type="entry name" value="Ank_2"/>
    <property type="match status" value="2"/>
</dbReference>
<dbReference type="RefSeq" id="XP_068353959.1">
    <property type="nucleotide sequence ID" value="XM_068493920.1"/>
</dbReference>
<comment type="caution">
    <text evidence="2">The sequence shown here is derived from an EMBL/GenBank/DDBJ whole genome shotgun (WGS) entry which is preliminary data.</text>
</comment>
<dbReference type="SMART" id="SM00248">
    <property type="entry name" value="ANK"/>
    <property type="match status" value="6"/>
</dbReference>
<proteinExistence type="predicted"/>
<gene>
    <name evidence="2" type="ORF">TRFO_07820</name>
</gene>
<dbReference type="Proteomes" id="UP000179807">
    <property type="component" value="Unassembled WGS sequence"/>
</dbReference>
<dbReference type="Gene3D" id="1.25.40.20">
    <property type="entry name" value="Ankyrin repeat-containing domain"/>
    <property type="match status" value="1"/>
</dbReference>
<dbReference type="PANTHER" id="PTHR24159">
    <property type="match status" value="1"/>
</dbReference>
<keyword evidence="3" id="KW-1185">Reference proteome</keyword>
<keyword evidence="1" id="KW-0812">Transmembrane</keyword>
<name>A0A1J4JNV1_9EUKA</name>
<sequence>MSHLPPELEMEVNMIMDLQKHLLSLSEETMESVYQFIMNSTFIHSTDRPRQLTSSLFILIEYRPWQIPYTANLCLKLLESASPTNSLSKLKPDILFTIFTKDKIKQENLHFLAHCLENHFLYPQELVDFIHQYSTDNPSYFAWFSPEIEMINPTLFEKLYNHYKPSQHETIFNIDLNDNLNNIGINNHMINDRFGDEEEEEGPELSPEMYDYFRNLETLRKNDWELLKQLRLNGCNHHKINVIIKNDDLEALQNLIDISDFDYNQTSLPSIFELSMFCQTDPTLIQVAAFYGAVKCFKYFFINGADAHKCDEEKKTTVHFAIAGGNIEIIRILQRENFNFSGAANIATIYHRNDIFRWIYDTIVNDLSMVDKYHGTLLESSCGSNNLEVFKFCMEHGANVNQKNSRVFLVYKVFYILMIYWTPIYSAIWNNRGEMVKILLYNKDLDVNAVTDQGWTALYTAALAGRTEFVNLLLQCDNINVNVKTITSGWSALFAATESLKIECVHALLSFDGIDINSTNNEGVLHHKDSLYTTFYCM</sequence>
<dbReference type="AlphaFoldDB" id="A0A1J4JNV1"/>
<dbReference type="InterPro" id="IPR002110">
    <property type="entry name" value="Ankyrin_rpt"/>
</dbReference>
<evidence type="ECO:0000256" key="1">
    <source>
        <dbReference type="SAM" id="Phobius"/>
    </source>
</evidence>
<keyword evidence="1" id="KW-1133">Transmembrane helix</keyword>
<evidence type="ECO:0000313" key="3">
    <source>
        <dbReference type="Proteomes" id="UP000179807"/>
    </source>
</evidence>
<protein>
    <submittedName>
        <fullName evidence="2">Uncharacterized protein</fullName>
    </submittedName>
</protein>
<dbReference type="PANTHER" id="PTHR24159:SF5">
    <property type="entry name" value="ANK_REP_REGION DOMAIN-CONTAINING PROTEIN"/>
    <property type="match status" value="1"/>
</dbReference>
<dbReference type="InterPro" id="IPR036770">
    <property type="entry name" value="Ankyrin_rpt-contain_sf"/>
</dbReference>
<organism evidence="2 3">
    <name type="scientific">Tritrichomonas foetus</name>
    <dbReference type="NCBI Taxonomy" id="1144522"/>
    <lineage>
        <taxon>Eukaryota</taxon>
        <taxon>Metamonada</taxon>
        <taxon>Parabasalia</taxon>
        <taxon>Tritrichomonadida</taxon>
        <taxon>Tritrichomonadidae</taxon>
        <taxon>Tritrichomonas</taxon>
    </lineage>
</organism>
<keyword evidence="1" id="KW-0472">Membrane</keyword>
<dbReference type="SUPFAM" id="SSF48403">
    <property type="entry name" value="Ankyrin repeat"/>
    <property type="match status" value="1"/>
</dbReference>
<dbReference type="VEuPathDB" id="TrichDB:TRFO_07820"/>
<feature type="transmembrane region" description="Helical" evidence="1">
    <location>
        <begin position="408"/>
        <end position="428"/>
    </location>
</feature>